<keyword evidence="2" id="KW-1185">Reference proteome</keyword>
<accession>A0ABM7NQP7</accession>
<evidence type="ECO:0000313" key="1">
    <source>
        <dbReference type="EMBL" id="BCS82449.1"/>
    </source>
</evidence>
<evidence type="ECO:0000313" key="2">
    <source>
        <dbReference type="Proteomes" id="UP000663623"/>
    </source>
</evidence>
<dbReference type="RefSeq" id="WP_207180044.1">
    <property type="nucleotide sequence ID" value="NZ_AP024480.1"/>
</dbReference>
<organism evidence="1 2">
    <name type="scientific">Caldicellulosiruptor diazotrophicus</name>
    <dbReference type="NCBI Taxonomy" id="2806205"/>
    <lineage>
        <taxon>Bacteria</taxon>
        <taxon>Bacillati</taxon>
        <taxon>Bacillota</taxon>
        <taxon>Bacillota incertae sedis</taxon>
        <taxon>Caldicellulosiruptorales</taxon>
        <taxon>Caldicellulosiruptoraceae</taxon>
        <taxon>Caldicellulosiruptor</taxon>
    </lineage>
</organism>
<dbReference type="EMBL" id="AP024480">
    <property type="protein sequence ID" value="BCS82449.1"/>
    <property type="molecule type" value="Genomic_DNA"/>
</dbReference>
<gene>
    <name evidence="1" type="ORF">CaldiYA01_24090</name>
</gene>
<protein>
    <submittedName>
        <fullName evidence="1">Uncharacterized protein</fullName>
    </submittedName>
</protein>
<reference evidence="1 2" key="1">
    <citation type="submission" date="2021-02" db="EMBL/GenBank/DDBJ databases">
        <title>Nitrogen-fixing ability and nitrogen fixation related genes of thermophilic fermentative bacteria in the genus Caldicellulosiruptor.</title>
        <authorList>
            <person name="Chen Y."/>
            <person name="Nishihara A."/>
            <person name="Haruta S."/>
        </authorList>
    </citation>
    <scope>NUCLEOTIDE SEQUENCE [LARGE SCALE GENOMIC DNA]</scope>
    <source>
        <strain evidence="1 2">YA01</strain>
    </source>
</reference>
<dbReference type="Proteomes" id="UP000663623">
    <property type="component" value="Chromosome"/>
</dbReference>
<proteinExistence type="predicted"/>
<sequence>MGFVSIEVKELVNILLKNINMPDIVTNVEIEKNEVTVKVKPAAFLPHMSLKFTVESDHNKLLILFDSTKSLIIYGFLLGRLKDEKVEGIKLLKDRLEIDFQKVLNFNVNGVVINRLEVKNDGRIEIHFSCA</sequence>
<name>A0ABM7NQP7_9FIRM</name>